<dbReference type="PROSITE" id="PS00486">
    <property type="entry name" value="DNA_MISMATCH_REPAIR_2"/>
    <property type="match status" value="1"/>
</dbReference>
<evidence type="ECO:0000256" key="1">
    <source>
        <dbReference type="ARBA" id="ARBA00022722"/>
    </source>
</evidence>
<keyword evidence="8" id="KW-0255">Endonuclease</keyword>
<dbReference type="GO" id="GO:0006298">
    <property type="term" value="P:mismatch repair"/>
    <property type="evidence" value="ECO:0007669"/>
    <property type="project" value="InterPro"/>
</dbReference>
<evidence type="ECO:0000256" key="6">
    <source>
        <dbReference type="ARBA" id="ARBA00022884"/>
    </source>
</evidence>
<dbReference type="PANTHER" id="PTHR48466">
    <property type="entry name" value="OS10G0509000 PROTEIN-RELATED"/>
    <property type="match status" value="1"/>
</dbReference>
<dbReference type="NCBIfam" id="TIGR01069">
    <property type="entry name" value="mutS2"/>
    <property type="match status" value="1"/>
</dbReference>
<keyword evidence="5 8" id="KW-0067">ATP-binding</keyword>
<evidence type="ECO:0000256" key="5">
    <source>
        <dbReference type="ARBA" id="ARBA00022840"/>
    </source>
</evidence>
<dbReference type="KEGG" id="rch:RUM_12560"/>
<dbReference type="GO" id="GO:0005524">
    <property type="term" value="F:ATP binding"/>
    <property type="evidence" value="ECO:0007669"/>
    <property type="project" value="UniProtKB-UniRule"/>
</dbReference>
<dbReference type="PATRIC" id="fig|213810.4.peg.1151"/>
<dbReference type="STRING" id="213810.RUM_12560"/>
<dbReference type="GO" id="GO:0045910">
    <property type="term" value="P:negative regulation of DNA recombination"/>
    <property type="evidence" value="ECO:0007669"/>
    <property type="project" value="InterPro"/>
</dbReference>
<dbReference type="SMART" id="SM00463">
    <property type="entry name" value="SMR"/>
    <property type="match status" value="1"/>
</dbReference>
<dbReference type="GeneID" id="83155989"/>
<dbReference type="GO" id="GO:0019843">
    <property type="term" value="F:rRNA binding"/>
    <property type="evidence" value="ECO:0007669"/>
    <property type="project" value="UniProtKB-UniRule"/>
</dbReference>
<comment type="function">
    <text evidence="8">Endonuclease that is involved in the suppression of homologous recombination and thus may have a key role in the control of bacterial genetic diversity.</text>
</comment>
<proteinExistence type="inferred from homology"/>
<accession>D4LCP3</accession>
<comment type="subunit">
    <text evidence="8">Homodimer. Binds to stalled ribosomes, contacting rRNA.</text>
</comment>
<keyword evidence="2 8" id="KW-0699">rRNA-binding</keyword>
<gene>
    <name evidence="8" type="primary">mutS2</name>
    <name evidence="8" type="synonym">rqcU</name>
    <name evidence="11" type="ordered locus">RUM_12560</name>
</gene>
<evidence type="ECO:0000256" key="8">
    <source>
        <dbReference type="HAMAP-Rule" id="MF_00092"/>
    </source>
</evidence>
<dbReference type="Proteomes" id="UP000007054">
    <property type="component" value="Chromosome"/>
</dbReference>
<dbReference type="SMART" id="SM00533">
    <property type="entry name" value="MUTSd"/>
    <property type="match status" value="1"/>
</dbReference>
<dbReference type="InterPro" id="IPR000432">
    <property type="entry name" value="DNA_mismatch_repair_MutS_C"/>
</dbReference>
<dbReference type="Pfam" id="PF20297">
    <property type="entry name" value="MSSS"/>
    <property type="match status" value="1"/>
</dbReference>
<dbReference type="PANTHER" id="PTHR48466:SF2">
    <property type="entry name" value="OS10G0509000 PROTEIN"/>
    <property type="match status" value="1"/>
</dbReference>
<dbReference type="HOGENOM" id="CLU_011252_2_1_9"/>
<dbReference type="SUPFAM" id="SSF52540">
    <property type="entry name" value="P-loop containing nucleoside triphosphate hydrolases"/>
    <property type="match status" value="1"/>
</dbReference>
<dbReference type="Gene3D" id="3.40.50.300">
    <property type="entry name" value="P-loop containing nucleotide triphosphate hydrolases"/>
    <property type="match status" value="1"/>
</dbReference>
<dbReference type="SMART" id="SM00534">
    <property type="entry name" value="MUTSac"/>
    <property type="match status" value="1"/>
</dbReference>
<dbReference type="InterPro" id="IPR027417">
    <property type="entry name" value="P-loop_NTPase"/>
</dbReference>
<dbReference type="InterPro" id="IPR046893">
    <property type="entry name" value="MSSS"/>
</dbReference>
<dbReference type="EMBL" id="FP929052">
    <property type="protein sequence ID" value="CBL17388.1"/>
    <property type="molecule type" value="Genomic_DNA"/>
</dbReference>
<name>D4LCP3_RUMC1</name>
<dbReference type="Pfam" id="PF00488">
    <property type="entry name" value="MutS_V"/>
    <property type="match status" value="1"/>
</dbReference>
<keyword evidence="3 8" id="KW-0547">Nucleotide-binding</keyword>
<reference evidence="11" key="2">
    <citation type="submission" date="2010-03" db="EMBL/GenBank/DDBJ databases">
        <authorList>
            <person name="Pajon A."/>
        </authorList>
    </citation>
    <scope>NUCLEOTIDE SEQUENCE</scope>
    <source>
        <strain evidence="11">Type strain: 18P13</strain>
    </source>
</reference>
<keyword evidence="1 8" id="KW-0540">Nuclease</keyword>
<dbReference type="PIRSF" id="PIRSF005814">
    <property type="entry name" value="MutS_YshD"/>
    <property type="match status" value="1"/>
</dbReference>
<dbReference type="Pfam" id="PF01713">
    <property type="entry name" value="Smr"/>
    <property type="match status" value="1"/>
</dbReference>
<dbReference type="GO" id="GO:0072344">
    <property type="term" value="P:rescue of stalled ribosome"/>
    <property type="evidence" value="ECO:0007669"/>
    <property type="project" value="UniProtKB-UniRule"/>
</dbReference>
<dbReference type="SUPFAM" id="SSF48334">
    <property type="entry name" value="DNA repair protein MutS, domain III"/>
    <property type="match status" value="1"/>
</dbReference>
<comment type="function">
    <text evidence="8">Acts as a ribosome collision sensor, splitting the ribosome into its 2 subunits. Detects stalled/collided 70S ribosomes which it binds and splits by an ATP-hydrolysis driven conformational change. Acts upstream of the ribosome quality control system (RQC), a ribosome-associated complex that mediates the extraction of incompletely synthesized nascent chains from stalled ribosomes and their subsequent degradation. Probably generates substrates for RQC.</text>
</comment>
<feature type="domain" description="Smr" evidence="10">
    <location>
        <begin position="718"/>
        <end position="793"/>
    </location>
</feature>
<sequence length="793" mass="87935">MNHYFQTLELHKVLERLAEETSNSCTRQMALEIEPSADPARVQQLLGMTEDALQLSIQYGTPPFYQMEDVCAPLLRAKSGSRISLRELLSVARLLNQIQSLDDWYCHCENSETSLAYLFSRLAPNPALRDKLERSILSEEEIADGASTALASIRRKIAQSGQKLRDTLDKMIRSASMQKYLQESIVTLRDGRYVLPVKAEHRGDVQGLIHDTSATGQTYFIEPIAIVEANNDIRLLESQEQEEIERIITNLCAECGAYADVLIENYHVCAELNLYFAKANLAAKMKATLPQLTDDGAVVLKKARHPLLDPAKVVPIDVTLGREYQALIITGPNTGGKTVALKTVGLLCAMAMCGLLIPAGDGSSVSVFSHILVDIGDAQSIEQNLSTFSAHTNHVIEILKTADAQSLVLLDELGSGTDPVEGAALAVSVIEQLKRQGAKLMTTTHYQELKLYAIETPDVENASCEFDLETLQPTYRLLIGSPGKSNAFAISEHLGMPPQIIAYAKTLVSTEQTRFESVIEKLEAARAELDTQNQQLRQARLEAQAHEQALREQLKQLEQEKDAALEQARQSAMQIIENTKIESNRLIDELEQLRHEKDRETFSDRVSQLKSRTKNSFARMHDAANPVQQRMQEQYKLPRPLKKGDTVYVTDIDKQGTVLAEPDSSNMVFVQIGIMKTKVKLENLRLQQAAKVMLNGKKRQPAKKSVSSKVTRSAAMELDIRGCAADEGVYQMEAFLDSALVSGISTVTIIHGKGTGVLRAAVHRRLKELKYVKSFRLGVFGEGEDGVTIVELK</sequence>
<feature type="binding site" evidence="8">
    <location>
        <begin position="331"/>
        <end position="338"/>
    </location>
    <ligand>
        <name>ATP</name>
        <dbReference type="ChEBI" id="CHEBI:30616"/>
    </ligand>
</feature>
<dbReference type="PROSITE" id="PS50828">
    <property type="entry name" value="SMR"/>
    <property type="match status" value="1"/>
</dbReference>
<dbReference type="BioCyc" id="RCHA213810:RUM_RS06050-MONOMER"/>
<evidence type="ECO:0000256" key="9">
    <source>
        <dbReference type="SAM" id="Coils"/>
    </source>
</evidence>
<protein>
    <recommendedName>
        <fullName evidence="8">Endonuclease MutS2</fullName>
        <ecNumber evidence="8">3.1.-.-</ecNumber>
    </recommendedName>
    <alternativeName>
        <fullName evidence="8">Ribosome-associated protein quality control-upstream factor</fullName>
        <shortName evidence="8">RQC-upstream factor</shortName>
        <shortName evidence="8">RqcU</shortName>
        <ecNumber evidence="8">3.6.4.-</ecNumber>
    </alternativeName>
</protein>
<dbReference type="RefSeq" id="WP_015558295.1">
    <property type="nucleotide sequence ID" value="NC_021039.1"/>
</dbReference>
<keyword evidence="6 8" id="KW-0694">RNA-binding</keyword>
<dbReference type="InterPro" id="IPR036187">
    <property type="entry name" value="DNA_mismatch_repair_MutS_sf"/>
</dbReference>
<evidence type="ECO:0000256" key="7">
    <source>
        <dbReference type="ARBA" id="ARBA00023125"/>
    </source>
</evidence>
<keyword evidence="9" id="KW-0175">Coiled coil</keyword>
<keyword evidence="12" id="KW-1185">Reference proteome</keyword>
<dbReference type="CDD" id="cd03280">
    <property type="entry name" value="ABC_MutS2"/>
    <property type="match status" value="1"/>
</dbReference>
<dbReference type="InterPro" id="IPR007696">
    <property type="entry name" value="DNA_mismatch_repair_MutS_core"/>
</dbReference>
<dbReference type="GO" id="GO:0016887">
    <property type="term" value="F:ATP hydrolysis activity"/>
    <property type="evidence" value="ECO:0007669"/>
    <property type="project" value="InterPro"/>
</dbReference>
<dbReference type="InterPro" id="IPR002625">
    <property type="entry name" value="Smr_dom"/>
</dbReference>
<dbReference type="GO" id="GO:0030983">
    <property type="term" value="F:mismatched DNA binding"/>
    <property type="evidence" value="ECO:0007669"/>
    <property type="project" value="InterPro"/>
</dbReference>
<evidence type="ECO:0000256" key="3">
    <source>
        <dbReference type="ARBA" id="ARBA00022741"/>
    </source>
</evidence>
<dbReference type="EC" id="3.1.-.-" evidence="8"/>
<dbReference type="AlphaFoldDB" id="D4LCP3"/>
<evidence type="ECO:0000313" key="11">
    <source>
        <dbReference type="EMBL" id="CBL17388.1"/>
    </source>
</evidence>
<reference evidence="11" key="1">
    <citation type="submission" date="2010-03" db="EMBL/GenBank/DDBJ databases">
        <title>The genome sequence of Ruminococcus sp. 18P13.</title>
        <authorList>
            <consortium name="metaHIT consortium -- http://www.metahit.eu/"/>
            <person name="Pajon A."/>
            <person name="Turner K."/>
            <person name="Parkhill J."/>
            <person name="Bernalier A."/>
        </authorList>
    </citation>
    <scope>NUCLEOTIDE SEQUENCE [LARGE SCALE GENOMIC DNA]</scope>
    <source>
        <strain evidence="11">Type strain: 18P13</strain>
    </source>
</reference>
<comment type="similarity">
    <text evidence="8">Belongs to the DNA mismatch repair MutS family. MutS2 subfamily.</text>
</comment>
<dbReference type="GO" id="GO:0140664">
    <property type="term" value="F:ATP-dependent DNA damage sensor activity"/>
    <property type="evidence" value="ECO:0007669"/>
    <property type="project" value="InterPro"/>
</dbReference>
<dbReference type="GO" id="GO:0004519">
    <property type="term" value="F:endonuclease activity"/>
    <property type="evidence" value="ECO:0007669"/>
    <property type="project" value="UniProtKB-UniRule"/>
</dbReference>
<evidence type="ECO:0000256" key="4">
    <source>
        <dbReference type="ARBA" id="ARBA00022801"/>
    </source>
</evidence>
<keyword evidence="4 8" id="KW-0378">Hydrolase</keyword>
<dbReference type="Gene3D" id="3.30.1370.110">
    <property type="match status" value="1"/>
</dbReference>
<evidence type="ECO:0000313" key="12">
    <source>
        <dbReference type="Proteomes" id="UP000007054"/>
    </source>
</evidence>
<dbReference type="GO" id="GO:0043023">
    <property type="term" value="F:ribosomal large subunit binding"/>
    <property type="evidence" value="ECO:0007669"/>
    <property type="project" value="UniProtKB-UniRule"/>
</dbReference>
<feature type="coiled-coil region" evidence="9">
    <location>
        <begin position="515"/>
        <end position="596"/>
    </location>
</feature>
<dbReference type="EC" id="3.6.4.-" evidence="8"/>
<dbReference type="InterPro" id="IPR005747">
    <property type="entry name" value="MutS2"/>
</dbReference>
<dbReference type="InterPro" id="IPR036063">
    <property type="entry name" value="Smr_dom_sf"/>
</dbReference>
<organism evidence="11 12">
    <name type="scientific">Ruminococcus champanellensis (strain DSM 18848 / JCM 17042 / KCTC 15320 / 18P13)</name>
    <dbReference type="NCBI Taxonomy" id="213810"/>
    <lineage>
        <taxon>Bacteria</taxon>
        <taxon>Bacillati</taxon>
        <taxon>Bacillota</taxon>
        <taxon>Clostridia</taxon>
        <taxon>Eubacteriales</taxon>
        <taxon>Oscillospiraceae</taxon>
        <taxon>Ruminococcus</taxon>
    </lineage>
</organism>
<dbReference type="HAMAP" id="MF_00092">
    <property type="entry name" value="MutS2"/>
    <property type="match status" value="1"/>
</dbReference>
<evidence type="ECO:0000256" key="2">
    <source>
        <dbReference type="ARBA" id="ARBA00022730"/>
    </source>
</evidence>
<evidence type="ECO:0000259" key="10">
    <source>
        <dbReference type="PROSITE" id="PS50828"/>
    </source>
</evidence>
<dbReference type="SUPFAM" id="SSF160443">
    <property type="entry name" value="SMR domain-like"/>
    <property type="match status" value="1"/>
</dbReference>
<dbReference type="InterPro" id="IPR045076">
    <property type="entry name" value="MutS"/>
</dbReference>
<keyword evidence="7 8" id="KW-0238">DNA-binding</keyword>
<dbReference type="FunFam" id="3.40.50.300:FF:000830">
    <property type="entry name" value="Endonuclease MutS2"/>
    <property type="match status" value="1"/>
</dbReference>